<dbReference type="Gene3D" id="3.40.50.300">
    <property type="entry name" value="P-loop containing nucleotide triphosphate hydrolases"/>
    <property type="match status" value="1"/>
</dbReference>
<name>A0A853BUR7_9ACTN</name>
<evidence type="ECO:0000313" key="4">
    <source>
        <dbReference type="EMBL" id="NYI98720.1"/>
    </source>
</evidence>
<dbReference type="GO" id="GO:0004016">
    <property type="term" value="F:adenylate cyclase activity"/>
    <property type="evidence" value="ECO:0007669"/>
    <property type="project" value="TreeGrafter"/>
</dbReference>
<dbReference type="PROSITE" id="PS50043">
    <property type="entry name" value="HTH_LUXR_2"/>
    <property type="match status" value="1"/>
</dbReference>
<dbReference type="InterPro" id="IPR000792">
    <property type="entry name" value="Tscrpt_reg_LuxR_C"/>
</dbReference>
<dbReference type="AlphaFoldDB" id="A0A853BUR7"/>
<protein>
    <submittedName>
        <fullName evidence="4">DNA-binding CsgD family transcriptional regulator</fullName>
    </submittedName>
</protein>
<evidence type="ECO:0000256" key="2">
    <source>
        <dbReference type="ARBA" id="ARBA00022840"/>
    </source>
</evidence>
<dbReference type="Pfam" id="PF13191">
    <property type="entry name" value="AAA_16"/>
    <property type="match status" value="1"/>
</dbReference>
<dbReference type="Gene3D" id="1.10.10.10">
    <property type="entry name" value="Winged helix-like DNA-binding domain superfamily/Winged helix DNA-binding domain"/>
    <property type="match status" value="1"/>
</dbReference>
<dbReference type="PANTHER" id="PTHR16305:SF35">
    <property type="entry name" value="TRANSCRIPTIONAL ACTIVATOR DOMAIN"/>
    <property type="match status" value="1"/>
</dbReference>
<dbReference type="SUPFAM" id="SSF52540">
    <property type="entry name" value="P-loop containing nucleoside triphosphate hydrolases"/>
    <property type="match status" value="1"/>
</dbReference>
<dbReference type="EMBL" id="JACCFO010000001">
    <property type="protein sequence ID" value="NYI98720.1"/>
    <property type="molecule type" value="Genomic_DNA"/>
</dbReference>
<dbReference type="GO" id="GO:0005524">
    <property type="term" value="F:ATP binding"/>
    <property type="evidence" value="ECO:0007669"/>
    <property type="project" value="UniProtKB-KW"/>
</dbReference>
<keyword evidence="5" id="KW-1185">Reference proteome</keyword>
<dbReference type="InterPro" id="IPR041664">
    <property type="entry name" value="AAA_16"/>
</dbReference>
<dbReference type="InterPro" id="IPR036388">
    <property type="entry name" value="WH-like_DNA-bd_sf"/>
</dbReference>
<dbReference type="SUPFAM" id="SSF46894">
    <property type="entry name" value="C-terminal effector domain of the bipartite response regulators"/>
    <property type="match status" value="1"/>
</dbReference>
<evidence type="ECO:0000259" key="3">
    <source>
        <dbReference type="PROSITE" id="PS50043"/>
    </source>
</evidence>
<sequence length="886" mass="92370">MLRGRTTELAALTRLLESAEAGAGGAVVLRGEAGIGKTALLDRALHDAAGRGMRVLRLTGVEAEAALGFAGLVQLLWPLQDRLDALPPPQADALRAVLGAAAPRTPDRFLTGLAVLTLLAELAEEAPVLVAADDAHWLDPASAEALLFAARRLAAERVAVVFAARDGFAAAGVPEIPLHRLGPRDAERVLAGRGLAPAALARIRDEAQGNPLALVEFAAAHDRGVVVGDCVPPLPVTERVLAGFRERVDALPAGTRTLLLVAAADGRRDFARVLAASRALGAGPDDLGPAERAGLVEVSAERVAFRHPLVATAAYQRAALPERFAAHRALADAADDPDCAALHLAAAAVDPDPQVGARLAAAAERALDRAAYSSAAHLFASAARIAARPERGRLLAAAADAALLAGDVGQAADLADRADPDAEDPARRAALARIRSVVEFERGAAGAAARLLVDHTPAIAGTDPGTAAAMLRTAAGYAWFSDDPRALAVAAERLADMGRADPGVRGMAAAIEGDHERGLPLMAAHIEEVLAAQGGAPGADERRMSALYCAVIIGDDDAALALAEAEIAACRAAGLVGRLPKVLQAHAQALFRAGRHREAEASVAEAAAIARDTGLRRRGAELDVVLAFIAAVEGDTERCAALADGATESNRAAADAALVLCDVGHGRHAEALERLAAARQRGGHHTAVLMAATADQVEAAARLAEPERAAADLDRFEVWARSGGQPWAQAVAARCRALLGGGEDHFARALALHDKGGRPFERARSLLAYGEWLRRARRPGDARSPLRAALADFDRLRAAPWAERARAELRAVGAPASAVDTAAHPVDRLTPQELQVVRLAAEGHSSAEIGARLFLSRRTVEHHLYKAYPKLGVRSRRELARLDLAR</sequence>
<organism evidence="4 5">
    <name type="scientific">Streptomonospora nanhaiensis</name>
    <dbReference type="NCBI Taxonomy" id="1323731"/>
    <lineage>
        <taxon>Bacteria</taxon>
        <taxon>Bacillati</taxon>
        <taxon>Actinomycetota</taxon>
        <taxon>Actinomycetes</taxon>
        <taxon>Streptosporangiales</taxon>
        <taxon>Nocardiopsidaceae</taxon>
        <taxon>Streptomonospora</taxon>
    </lineage>
</organism>
<dbReference type="InterPro" id="IPR027417">
    <property type="entry name" value="P-loop_NTPase"/>
</dbReference>
<dbReference type="PANTHER" id="PTHR16305">
    <property type="entry name" value="TESTICULAR SOLUBLE ADENYLYL CYCLASE"/>
    <property type="match status" value="1"/>
</dbReference>
<dbReference type="CDD" id="cd06170">
    <property type="entry name" value="LuxR_C_like"/>
    <property type="match status" value="1"/>
</dbReference>
<keyword evidence="1" id="KW-0547">Nucleotide-binding</keyword>
<dbReference type="GO" id="GO:0003677">
    <property type="term" value="F:DNA binding"/>
    <property type="evidence" value="ECO:0007669"/>
    <property type="project" value="UniProtKB-KW"/>
</dbReference>
<keyword evidence="4" id="KW-0238">DNA-binding</keyword>
<comment type="caution">
    <text evidence="4">The sequence shown here is derived from an EMBL/GenBank/DDBJ whole genome shotgun (WGS) entry which is preliminary data.</text>
</comment>
<evidence type="ECO:0000256" key="1">
    <source>
        <dbReference type="ARBA" id="ARBA00022741"/>
    </source>
</evidence>
<dbReference type="Proteomes" id="UP000575985">
    <property type="component" value="Unassembled WGS sequence"/>
</dbReference>
<evidence type="ECO:0000313" key="5">
    <source>
        <dbReference type="Proteomes" id="UP000575985"/>
    </source>
</evidence>
<dbReference type="PRINTS" id="PR00038">
    <property type="entry name" value="HTHLUXR"/>
</dbReference>
<feature type="domain" description="HTH luxR-type" evidence="3">
    <location>
        <begin position="822"/>
        <end position="886"/>
    </location>
</feature>
<dbReference type="InterPro" id="IPR016032">
    <property type="entry name" value="Sig_transdc_resp-reg_C-effctor"/>
</dbReference>
<accession>A0A853BUR7</accession>
<dbReference type="GO" id="GO:0006355">
    <property type="term" value="P:regulation of DNA-templated transcription"/>
    <property type="evidence" value="ECO:0007669"/>
    <property type="project" value="InterPro"/>
</dbReference>
<proteinExistence type="predicted"/>
<reference evidence="4 5" key="1">
    <citation type="submission" date="2020-07" db="EMBL/GenBank/DDBJ databases">
        <title>Sequencing the genomes of 1000 actinobacteria strains.</title>
        <authorList>
            <person name="Klenk H.-P."/>
        </authorList>
    </citation>
    <scope>NUCLEOTIDE SEQUENCE [LARGE SCALE GENOMIC DNA]</scope>
    <source>
        <strain evidence="4 5">DSM 45927</strain>
    </source>
</reference>
<dbReference type="GO" id="GO:0005737">
    <property type="term" value="C:cytoplasm"/>
    <property type="evidence" value="ECO:0007669"/>
    <property type="project" value="TreeGrafter"/>
</dbReference>
<dbReference type="RefSeq" id="WP_179769814.1">
    <property type="nucleotide sequence ID" value="NZ_JACCFO010000001.1"/>
</dbReference>
<dbReference type="Pfam" id="PF00196">
    <property type="entry name" value="GerE"/>
    <property type="match status" value="1"/>
</dbReference>
<gene>
    <name evidence="4" type="ORF">HNR12_004997</name>
</gene>
<dbReference type="SMART" id="SM00421">
    <property type="entry name" value="HTH_LUXR"/>
    <property type="match status" value="1"/>
</dbReference>
<keyword evidence="2" id="KW-0067">ATP-binding</keyword>